<dbReference type="AlphaFoldDB" id="K0RZE5"/>
<accession>K0RZE5</accession>
<evidence type="ECO:0000256" key="1">
    <source>
        <dbReference type="SAM" id="MobiDB-lite"/>
    </source>
</evidence>
<feature type="region of interest" description="Disordered" evidence="1">
    <location>
        <begin position="1"/>
        <end position="22"/>
    </location>
</feature>
<comment type="caution">
    <text evidence="2">The sequence shown here is derived from an EMBL/GenBank/DDBJ whole genome shotgun (WGS) entry which is preliminary data.</text>
</comment>
<sequence>MPNAESPKGLALSSDPQPVMPVGSLSRSEYSCQILHSVGGDMAPPCWIVWLAGVGRRHDADRVSVDRVRSSGSVVDTRPRSEDALLQDLSLRTPAHPLTRSPVIIPHHPRTKPKLSSPALRRSTKACHRVEKAVRLLVVVQISSAFVERVFSQITFIRRVAGDSTSRDVLEMRVFARVNNGLLEDYQNTN</sequence>
<gene>
    <name evidence="2" type="ORF">THAOC_22063</name>
</gene>
<proteinExistence type="predicted"/>
<dbReference type="EMBL" id="AGNL01026863">
    <property type="protein sequence ID" value="EJK57859.1"/>
    <property type="molecule type" value="Genomic_DNA"/>
</dbReference>
<dbReference type="OrthoDB" id="53911at2759"/>
<evidence type="ECO:0000313" key="3">
    <source>
        <dbReference type="Proteomes" id="UP000266841"/>
    </source>
</evidence>
<keyword evidence="3" id="KW-1185">Reference proteome</keyword>
<dbReference type="Proteomes" id="UP000266841">
    <property type="component" value="Unassembled WGS sequence"/>
</dbReference>
<name>K0RZE5_THAOC</name>
<organism evidence="2 3">
    <name type="scientific">Thalassiosira oceanica</name>
    <name type="common">Marine diatom</name>
    <dbReference type="NCBI Taxonomy" id="159749"/>
    <lineage>
        <taxon>Eukaryota</taxon>
        <taxon>Sar</taxon>
        <taxon>Stramenopiles</taxon>
        <taxon>Ochrophyta</taxon>
        <taxon>Bacillariophyta</taxon>
        <taxon>Coscinodiscophyceae</taxon>
        <taxon>Thalassiosirophycidae</taxon>
        <taxon>Thalassiosirales</taxon>
        <taxon>Thalassiosiraceae</taxon>
        <taxon>Thalassiosira</taxon>
    </lineage>
</organism>
<reference evidence="2 3" key="1">
    <citation type="journal article" date="2012" name="Genome Biol.">
        <title>Genome and low-iron response of an oceanic diatom adapted to chronic iron limitation.</title>
        <authorList>
            <person name="Lommer M."/>
            <person name="Specht M."/>
            <person name="Roy A.S."/>
            <person name="Kraemer L."/>
            <person name="Andreson R."/>
            <person name="Gutowska M.A."/>
            <person name="Wolf J."/>
            <person name="Bergner S.V."/>
            <person name="Schilhabel M.B."/>
            <person name="Klostermeier U.C."/>
            <person name="Beiko R.G."/>
            <person name="Rosenstiel P."/>
            <person name="Hippler M."/>
            <person name="Laroche J."/>
        </authorList>
    </citation>
    <scope>NUCLEOTIDE SEQUENCE [LARGE SCALE GENOMIC DNA]</scope>
    <source>
        <strain evidence="2 3">CCMP1005</strain>
    </source>
</reference>
<protein>
    <submittedName>
        <fullName evidence="2">Uncharacterized protein</fullName>
    </submittedName>
</protein>
<evidence type="ECO:0000313" key="2">
    <source>
        <dbReference type="EMBL" id="EJK57859.1"/>
    </source>
</evidence>